<name>A0A653CVJ3_CALMS</name>
<sequence length="169" mass="18775">MSMMALPMFVVILFPISKCLYYLLNTKLLLYLVTPWLYNPRWVLADCTILLLCCRSSINAGSYCIPMVLRSAFMLSRHLILGRPKGLRRSGAHSQANLTILESGCLCTCPAHCSLLAFISCTISGSLYNSDISWLVLIRCCCVTGSRSGPKILRRTFLSKTQIATLADN</sequence>
<protein>
    <submittedName>
        <fullName evidence="1">Uncharacterized protein</fullName>
    </submittedName>
</protein>
<evidence type="ECO:0000313" key="1">
    <source>
        <dbReference type="EMBL" id="VEN51944.1"/>
    </source>
</evidence>
<dbReference type="AlphaFoldDB" id="A0A653CVJ3"/>
<keyword evidence="2" id="KW-1185">Reference proteome</keyword>
<proteinExistence type="predicted"/>
<evidence type="ECO:0000313" key="2">
    <source>
        <dbReference type="Proteomes" id="UP000410492"/>
    </source>
</evidence>
<dbReference type="Proteomes" id="UP000410492">
    <property type="component" value="Unassembled WGS sequence"/>
</dbReference>
<dbReference type="EMBL" id="CAACVG010009064">
    <property type="protein sequence ID" value="VEN51944.1"/>
    <property type="molecule type" value="Genomic_DNA"/>
</dbReference>
<gene>
    <name evidence="1" type="ORF">CALMAC_LOCUS12242</name>
</gene>
<organism evidence="1 2">
    <name type="scientific">Callosobruchus maculatus</name>
    <name type="common">Southern cowpea weevil</name>
    <name type="synonym">Pulse bruchid</name>
    <dbReference type="NCBI Taxonomy" id="64391"/>
    <lineage>
        <taxon>Eukaryota</taxon>
        <taxon>Metazoa</taxon>
        <taxon>Ecdysozoa</taxon>
        <taxon>Arthropoda</taxon>
        <taxon>Hexapoda</taxon>
        <taxon>Insecta</taxon>
        <taxon>Pterygota</taxon>
        <taxon>Neoptera</taxon>
        <taxon>Endopterygota</taxon>
        <taxon>Coleoptera</taxon>
        <taxon>Polyphaga</taxon>
        <taxon>Cucujiformia</taxon>
        <taxon>Chrysomeloidea</taxon>
        <taxon>Chrysomelidae</taxon>
        <taxon>Bruchinae</taxon>
        <taxon>Bruchini</taxon>
        <taxon>Callosobruchus</taxon>
    </lineage>
</organism>
<accession>A0A653CVJ3</accession>
<reference evidence="1 2" key="1">
    <citation type="submission" date="2019-01" db="EMBL/GenBank/DDBJ databases">
        <authorList>
            <person name="Sayadi A."/>
        </authorList>
    </citation>
    <scope>NUCLEOTIDE SEQUENCE [LARGE SCALE GENOMIC DNA]</scope>
</reference>